<feature type="domain" description="ATPase F1/V1/A1 complex alpha/beta subunit N-terminal" evidence="10">
    <location>
        <begin position="14"/>
        <end position="80"/>
    </location>
</feature>
<comment type="subunit">
    <text evidence="8">Has multiple subunits with at least A(3), B(3), C, D, E, F, H, I and proteolipid K(x).</text>
</comment>
<dbReference type="SUPFAM" id="SSF50615">
    <property type="entry name" value="N-terminal domain of alpha and beta subunits of F1 ATP synthase"/>
    <property type="match status" value="1"/>
</dbReference>
<keyword evidence="2 8" id="KW-0813">Transport</keyword>
<name>A0A328Q560_9EURY</name>
<keyword evidence="7 8" id="KW-0066">ATP synthesis</keyword>
<dbReference type="EMBL" id="NGJK01000077">
    <property type="protein sequence ID" value="RAP02716.1"/>
    <property type="molecule type" value="Genomic_DNA"/>
</dbReference>
<dbReference type="Gene3D" id="3.40.50.12240">
    <property type="match status" value="1"/>
</dbReference>
<sequence>MNDVDIKTREYTTVSEVAGPLMVVQGVEGAAYNEIVEIETPAGENRTGQVLEVKEDIAVVQVFEGTSDLNTESTKVRFTGETAKIGLSTDMLGRIFNGIGKPIDGGPDIIPDQELDVNGSPMNPSAREFPAEFIQTGISTIDGMNTLVRGQKLPIFSGSGLPHNELAAQIARQAKVIAEDSEFAVIFGAMGITHEEANFFMNEFEQTGALERVTVFMNLADDPAIERIMTPKMALTTAEYLAFEKGMHVLVILTDITNYCEALREISSARNEVPGRRGYPGYMYTDLAGMYERAGRINGKEGSITQMPILVMPQDDITHPIPDLTGYITEGQVVLSRELDRTGIYPPVDVLPSLSRLMSGGIGEGRTREDHSGVSDQLYAAYAEGRDLRDLTAVVGEEALTDRDRKFLKFADEFEDKFIRQSKDEDRSIQETLDLGWKLLSILPKTELKRVKDQYVEQYLPQSETEE</sequence>
<proteinExistence type="inferred from homology"/>
<protein>
    <recommendedName>
        <fullName evidence="8">A-type ATP synthase subunit B</fullName>
    </recommendedName>
</protein>
<dbReference type="InterPro" id="IPR022879">
    <property type="entry name" value="V-ATPase_su_B/beta"/>
</dbReference>
<dbReference type="InterPro" id="IPR000194">
    <property type="entry name" value="ATPase_F1/V1/A1_a/bsu_nucl-bd"/>
</dbReference>
<reference evidence="12 13" key="1">
    <citation type="submission" date="2017-05" db="EMBL/GenBank/DDBJ databases">
        <title>Host range expansion of the Methanosphaera genus to humans and monogastric animals involves recent and extensive reduction in genome content.</title>
        <authorList>
            <person name="Hoedt E.C."/>
            <person name="Volmer J.G."/>
            <person name="Parks D.H."/>
            <person name="Rosewarne C.P."/>
            <person name="Denman S.E."/>
            <person name="Mcsweeney C.S."/>
            <person name="O Cuiv P."/>
            <person name="Hugenholtz P."/>
            <person name="Tyson G.W."/>
            <person name="Morrison M."/>
        </authorList>
    </citation>
    <scope>NUCLEOTIDE SEQUENCE [LARGE SCALE GENOMIC DNA]</scope>
    <source>
        <strain evidence="12 13">PA5</strain>
    </source>
</reference>
<feature type="domain" description="ATP synthase A/B type C-terminal" evidence="11">
    <location>
        <begin position="361"/>
        <end position="459"/>
    </location>
</feature>
<dbReference type="OMA" id="DVMLMMD"/>
<dbReference type="PANTHER" id="PTHR43389:SF4">
    <property type="entry name" value="V-TYPE PROTON ATPASE SUBUNIT B"/>
    <property type="match status" value="1"/>
</dbReference>
<evidence type="ECO:0000313" key="13">
    <source>
        <dbReference type="Proteomes" id="UP000248557"/>
    </source>
</evidence>
<dbReference type="GO" id="GO:0033178">
    <property type="term" value="C:proton-transporting two-sector ATPase complex, catalytic domain"/>
    <property type="evidence" value="ECO:0007669"/>
    <property type="project" value="InterPro"/>
</dbReference>
<dbReference type="PIRSF" id="PIRSF039114">
    <property type="entry name" value="V-ATPsynth_beta/V-ATPase_B"/>
    <property type="match status" value="1"/>
</dbReference>
<dbReference type="CDD" id="cd18118">
    <property type="entry name" value="ATP-synt_V_A-type_beta_N"/>
    <property type="match status" value="1"/>
</dbReference>
<evidence type="ECO:0000256" key="5">
    <source>
        <dbReference type="ARBA" id="ARBA00023065"/>
    </source>
</evidence>
<dbReference type="InterPro" id="IPR055190">
    <property type="entry name" value="ATP-synt_VA_C"/>
</dbReference>
<accession>A0A328Q560</accession>
<dbReference type="SUPFAM" id="SSF52540">
    <property type="entry name" value="P-loop containing nucleoside triphosphate hydrolases"/>
    <property type="match status" value="1"/>
</dbReference>
<organism evidence="12 13">
    <name type="scientific">Methanosphaera stadtmanae</name>
    <dbReference type="NCBI Taxonomy" id="2317"/>
    <lineage>
        <taxon>Archaea</taxon>
        <taxon>Methanobacteriati</taxon>
        <taxon>Methanobacteriota</taxon>
        <taxon>Methanomada group</taxon>
        <taxon>Methanobacteria</taxon>
        <taxon>Methanobacteriales</taxon>
        <taxon>Methanobacteriaceae</taxon>
        <taxon>Methanosphaera</taxon>
    </lineage>
</organism>
<dbReference type="GO" id="GO:0042777">
    <property type="term" value="P:proton motive force-driven plasma membrane ATP synthesis"/>
    <property type="evidence" value="ECO:0007669"/>
    <property type="project" value="UniProtKB-UniRule"/>
</dbReference>
<gene>
    <name evidence="8" type="primary">atpB</name>
    <name evidence="12" type="ORF">CA615_05645</name>
</gene>
<dbReference type="SMR" id="A0A328Q560"/>
<dbReference type="SUPFAM" id="SSF47917">
    <property type="entry name" value="C-terminal domain of alpha and beta subunits of F1 ATP synthase"/>
    <property type="match status" value="1"/>
</dbReference>
<evidence type="ECO:0000259" key="10">
    <source>
        <dbReference type="Pfam" id="PF02874"/>
    </source>
</evidence>
<evidence type="ECO:0000256" key="3">
    <source>
        <dbReference type="ARBA" id="ARBA00022475"/>
    </source>
</evidence>
<evidence type="ECO:0000259" key="11">
    <source>
        <dbReference type="Pfam" id="PF22919"/>
    </source>
</evidence>
<dbReference type="InterPro" id="IPR036121">
    <property type="entry name" value="ATPase_F1/V1/A1_a/bsu_N_sf"/>
</dbReference>
<evidence type="ECO:0000256" key="7">
    <source>
        <dbReference type="ARBA" id="ARBA00023310"/>
    </source>
</evidence>
<dbReference type="GO" id="GO:0046933">
    <property type="term" value="F:proton-transporting ATP synthase activity, rotational mechanism"/>
    <property type="evidence" value="ECO:0007669"/>
    <property type="project" value="UniProtKB-UniRule"/>
</dbReference>
<dbReference type="HAMAP" id="MF_00310">
    <property type="entry name" value="ATP_synth_B_arch"/>
    <property type="match status" value="1"/>
</dbReference>
<evidence type="ECO:0000256" key="8">
    <source>
        <dbReference type="HAMAP-Rule" id="MF_00310"/>
    </source>
</evidence>
<dbReference type="InterPro" id="IPR004100">
    <property type="entry name" value="ATPase_F1/V1/A1_a/bsu_N"/>
</dbReference>
<dbReference type="Pfam" id="PF22919">
    <property type="entry name" value="ATP-synt_VA_C"/>
    <property type="match status" value="1"/>
</dbReference>
<feature type="domain" description="ATPase F1/V1/A1 complex alpha/beta subunit nucleotide-binding" evidence="9">
    <location>
        <begin position="137"/>
        <end position="355"/>
    </location>
</feature>
<comment type="function">
    <text evidence="8">Component of the A-type ATP synthase that produces ATP from ADP in the presence of a proton gradient across the membrane. The B chain is a regulatory subunit.</text>
</comment>
<evidence type="ECO:0000256" key="2">
    <source>
        <dbReference type="ARBA" id="ARBA00022448"/>
    </source>
</evidence>
<keyword evidence="4 8" id="KW-0375">Hydrogen ion transport</keyword>
<dbReference type="InterPro" id="IPR005724">
    <property type="entry name" value="ATPase_A1-cplx_bsu"/>
</dbReference>
<dbReference type="NCBIfam" id="NF003235">
    <property type="entry name" value="PRK04196.1"/>
    <property type="match status" value="1"/>
</dbReference>
<keyword evidence="6 8" id="KW-0472">Membrane</keyword>
<dbReference type="NCBIfam" id="TIGR01041">
    <property type="entry name" value="ATP_syn_B_arch"/>
    <property type="match status" value="1"/>
</dbReference>
<dbReference type="Pfam" id="PF00006">
    <property type="entry name" value="ATP-synt_ab"/>
    <property type="match status" value="1"/>
</dbReference>
<dbReference type="GO" id="GO:0005524">
    <property type="term" value="F:ATP binding"/>
    <property type="evidence" value="ECO:0007669"/>
    <property type="project" value="UniProtKB-UniRule"/>
</dbReference>
<dbReference type="CDD" id="cd18112">
    <property type="entry name" value="ATP-synt_V_A-type_beta_C"/>
    <property type="match status" value="1"/>
</dbReference>
<dbReference type="CDD" id="cd01135">
    <property type="entry name" value="V_A-ATPase_B"/>
    <property type="match status" value="1"/>
</dbReference>
<dbReference type="InterPro" id="IPR020003">
    <property type="entry name" value="ATPase_a/bsu_AS"/>
</dbReference>
<keyword evidence="3 8" id="KW-1003">Cell membrane</keyword>
<evidence type="ECO:0000259" key="9">
    <source>
        <dbReference type="Pfam" id="PF00006"/>
    </source>
</evidence>
<keyword evidence="5 8" id="KW-0406">Ion transport</keyword>
<evidence type="ECO:0000256" key="6">
    <source>
        <dbReference type="ARBA" id="ARBA00023136"/>
    </source>
</evidence>
<evidence type="ECO:0000313" key="12">
    <source>
        <dbReference type="EMBL" id="RAP02716.1"/>
    </source>
</evidence>
<dbReference type="Proteomes" id="UP000248557">
    <property type="component" value="Unassembled WGS sequence"/>
</dbReference>
<comment type="caution">
    <text evidence="12">The sequence shown here is derived from an EMBL/GenBank/DDBJ whole genome shotgun (WGS) entry which is preliminary data.</text>
</comment>
<dbReference type="RefSeq" id="WP_011406714.1">
    <property type="nucleotide sequence ID" value="NZ_CATZNA010000095.1"/>
</dbReference>
<evidence type="ECO:0000256" key="1">
    <source>
        <dbReference type="ARBA" id="ARBA00008936"/>
    </source>
</evidence>
<dbReference type="InterPro" id="IPR027417">
    <property type="entry name" value="P-loop_NTPase"/>
</dbReference>
<dbReference type="Pfam" id="PF02874">
    <property type="entry name" value="ATP-synt_ab_N"/>
    <property type="match status" value="1"/>
</dbReference>
<dbReference type="PROSITE" id="PS00152">
    <property type="entry name" value="ATPASE_ALPHA_BETA"/>
    <property type="match status" value="1"/>
</dbReference>
<dbReference type="GeneID" id="3855529"/>
<dbReference type="AlphaFoldDB" id="A0A328Q560"/>
<comment type="subcellular location">
    <subcellularLocation>
        <location evidence="8">Cell membrane</location>
        <topology evidence="8">Peripheral membrane protein</topology>
    </subcellularLocation>
</comment>
<dbReference type="PANTHER" id="PTHR43389">
    <property type="entry name" value="V-TYPE PROTON ATPASE SUBUNIT B"/>
    <property type="match status" value="1"/>
</dbReference>
<comment type="similarity">
    <text evidence="1 8">Belongs to the ATPase alpha/beta chains family.</text>
</comment>
<evidence type="ECO:0000256" key="4">
    <source>
        <dbReference type="ARBA" id="ARBA00022781"/>
    </source>
</evidence>
<dbReference type="GO" id="GO:0005886">
    <property type="term" value="C:plasma membrane"/>
    <property type="evidence" value="ECO:0007669"/>
    <property type="project" value="UniProtKB-SubCell"/>
</dbReference>